<evidence type="ECO:0000259" key="14">
    <source>
        <dbReference type="PROSITE" id="PS51217"/>
    </source>
</evidence>
<dbReference type="Gene3D" id="1.10.486.10">
    <property type="entry name" value="PCRA, domain 4"/>
    <property type="match status" value="1"/>
</dbReference>
<dbReference type="EMBL" id="QAMZ01000005">
    <property type="protein sequence ID" value="PWL55621.1"/>
    <property type="molecule type" value="Genomic_DNA"/>
</dbReference>
<evidence type="ECO:0000256" key="12">
    <source>
        <dbReference type="PROSITE-ProRule" id="PRU00560"/>
    </source>
</evidence>
<dbReference type="EMBL" id="FOOE01000026">
    <property type="protein sequence ID" value="SFG10532.1"/>
    <property type="molecule type" value="Genomic_DNA"/>
</dbReference>
<feature type="domain" description="UvrD-like helicase C-terminal" evidence="14">
    <location>
        <begin position="320"/>
        <end position="779"/>
    </location>
</feature>
<dbReference type="Gene3D" id="1.10.10.160">
    <property type="match status" value="1"/>
</dbReference>
<proteinExistence type="inferred from homology"/>
<evidence type="ECO:0000256" key="2">
    <source>
        <dbReference type="ARBA" id="ARBA00022741"/>
    </source>
</evidence>
<evidence type="ECO:0000259" key="13">
    <source>
        <dbReference type="PROSITE" id="PS51198"/>
    </source>
</evidence>
<dbReference type="Pfam" id="PF00929">
    <property type="entry name" value="RNase_T"/>
    <property type="match status" value="1"/>
</dbReference>
<dbReference type="GO" id="GO:0005829">
    <property type="term" value="C:cytosol"/>
    <property type="evidence" value="ECO:0007669"/>
    <property type="project" value="TreeGrafter"/>
</dbReference>
<evidence type="ECO:0000313" key="18">
    <source>
        <dbReference type="Proteomes" id="UP000246114"/>
    </source>
</evidence>
<dbReference type="AlphaFoldDB" id="A0A1I2P2X5"/>
<dbReference type="GO" id="GO:0005524">
    <property type="term" value="F:ATP binding"/>
    <property type="evidence" value="ECO:0007669"/>
    <property type="project" value="UniProtKB-UniRule"/>
</dbReference>
<dbReference type="GO" id="GO:0004527">
    <property type="term" value="F:exonuclease activity"/>
    <property type="evidence" value="ECO:0007669"/>
    <property type="project" value="UniProtKB-KW"/>
</dbReference>
<keyword evidence="17" id="KW-1185">Reference proteome</keyword>
<dbReference type="PROSITE" id="PS51198">
    <property type="entry name" value="UVRD_HELICASE_ATP_BIND"/>
    <property type="match status" value="1"/>
</dbReference>
<evidence type="ECO:0000256" key="1">
    <source>
        <dbReference type="ARBA" id="ARBA00009922"/>
    </source>
</evidence>
<keyword evidence="7" id="KW-0238">DNA-binding</keyword>
<evidence type="ECO:0000313" key="17">
    <source>
        <dbReference type="Proteomes" id="UP000182135"/>
    </source>
</evidence>
<dbReference type="Proteomes" id="UP000246114">
    <property type="component" value="Unassembled WGS sequence"/>
</dbReference>
<accession>A0A1I2P2X5</accession>
<dbReference type="SMART" id="SM00479">
    <property type="entry name" value="EXOIII"/>
    <property type="match status" value="1"/>
</dbReference>
<dbReference type="InterPro" id="IPR014017">
    <property type="entry name" value="DNA_helicase_UvrD-like_C"/>
</dbReference>
<keyword evidence="6 12" id="KW-0067">ATP-binding</keyword>
<name>A0A1I2P2X5_9CLOT</name>
<dbReference type="GO" id="GO:0043138">
    <property type="term" value="F:3'-5' DNA helicase activity"/>
    <property type="evidence" value="ECO:0007669"/>
    <property type="project" value="UniProtKB-EC"/>
</dbReference>
<evidence type="ECO:0000256" key="6">
    <source>
        <dbReference type="ARBA" id="ARBA00022840"/>
    </source>
</evidence>
<dbReference type="InterPro" id="IPR036397">
    <property type="entry name" value="RNaseH_sf"/>
</dbReference>
<dbReference type="Pfam" id="PF13361">
    <property type="entry name" value="UvrD_C"/>
    <property type="match status" value="1"/>
</dbReference>
<dbReference type="EC" id="5.6.2.4" evidence="10"/>
<dbReference type="GO" id="GO:0033202">
    <property type="term" value="C:DNA helicase complex"/>
    <property type="evidence" value="ECO:0007669"/>
    <property type="project" value="TreeGrafter"/>
</dbReference>
<keyword evidence="4 12" id="KW-0347">Helicase</keyword>
<dbReference type="PANTHER" id="PTHR11070:SF2">
    <property type="entry name" value="ATP-DEPENDENT DNA HELICASE SRS2"/>
    <property type="match status" value="1"/>
</dbReference>
<evidence type="ECO:0000256" key="5">
    <source>
        <dbReference type="ARBA" id="ARBA00022839"/>
    </source>
</evidence>
<feature type="domain" description="UvrD-like helicase ATP-binding" evidence="13">
    <location>
        <begin position="11"/>
        <end position="312"/>
    </location>
</feature>
<sequence>MDKDILGEEFKNLNEEQKKVVYNLCDNLLVLSPAGTGKTKTIAARCANIIFSGIEASKIMCLTFTNKACNEMKERIRTSVGTVGDEIYIRTFHSFCFDVIKSEARKNTDISSDFLVFDEEDSREIIKEVNLKSYPSRVLETFIYDIKHFSLSMPKEVREDYKVLVNEYFKVNLETFKEKAIRKNDPIDCLKALVNYGHILLKKYDLILKERHGMDFSDLVVKCYEIFEDDEIAIRWRNKYKFIQVDEIQDTSLLEYSIIEKLAKGNNLSFFGDTNQTIYGWRGSKPFHILESFKKNFLPIKEIHLTTNYRSTDTLLNASCSYLDKVRRVYFGNGIYLDTPISYFNDEGEKIKYKRYRTIEEEGNAICDIIKKDYSDSLNSVAILTRNNELNKVYSSILEKRGIPAFLVDEYKFFRRKEIKDMLAFLKLALNKYDVNSMKRISFEFVAGVGDKTIEYIEKSENKAIGIRLTDFIEKATIEYGDPYYDLTEDIDIGNVVVFDVESTGVDVNKDEIVQIAAVKLCSDGSYTVFEEFLKPSKSVGDSERVHGFSDEFLKENGCKPQEGLRKFLEFIDGTVIVGHNVQYDLSILKSQLYRLGMSDYRIKDFYDTLDMSRKLFPELPNHKLSTLSDYIGVSQLPDHNAMNDILATKDVLLHMVKRLRSTYLDRMRVMSSYRKRFLPLYEIIVKLKKDIDIKRPHEVLNDIYIQCGVDKKYKNDPKRIENLEELYLFFKKNDNININPRDSLRNLLTITSLSNSEIDRASGGENKVPIITVHQGKGLEFQCVFIPALNEGDFPSYFSKTKEEMVEECRLFYVAMTRAKSKLYLSSHEFNGKRNKKESRFLYYIDDKHMNKN</sequence>
<dbReference type="PANTHER" id="PTHR11070">
    <property type="entry name" value="UVRD / RECB / PCRA DNA HELICASE FAMILY MEMBER"/>
    <property type="match status" value="1"/>
</dbReference>
<evidence type="ECO:0000256" key="3">
    <source>
        <dbReference type="ARBA" id="ARBA00022801"/>
    </source>
</evidence>
<comment type="catalytic activity">
    <reaction evidence="9">
        <text>Couples ATP hydrolysis with the unwinding of duplex DNA by translocating in the 3'-5' direction.</text>
        <dbReference type="EC" id="5.6.2.4"/>
    </reaction>
</comment>
<dbReference type="OrthoDB" id="9810135at2"/>
<dbReference type="Gene3D" id="3.40.50.300">
    <property type="entry name" value="P-loop containing nucleotide triphosphate hydrolases"/>
    <property type="match status" value="3"/>
</dbReference>
<dbReference type="InterPro" id="IPR014016">
    <property type="entry name" value="UvrD-like_ATP-bd"/>
</dbReference>
<dbReference type="GO" id="GO:0003677">
    <property type="term" value="F:DNA binding"/>
    <property type="evidence" value="ECO:0007669"/>
    <property type="project" value="UniProtKB-KW"/>
</dbReference>
<comment type="similarity">
    <text evidence="1">Belongs to the helicase family. UvrD subfamily.</text>
</comment>
<reference evidence="16 17" key="1">
    <citation type="submission" date="2016-10" db="EMBL/GenBank/DDBJ databases">
        <authorList>
            <person name="de Groot N.N."/>
        </authorList>
    </citation>
    <scope>NUCLEOTIDE SEQUENCE [LARGE SCALE GENOMIC DNA]</scope>
    <source>
        <strain evidence="16 17">NLAE-zl-G419</strain>
    </source>
</reference>
<dbReference type="RefSeq" id="WP_035771124.1">
    <property type="nucleotide sequence ID" value="NZ_BAAACD010000039.1"/>
</dbReference>
<dbReference type="CDD" id="cd17932">
    <property type="entry name" value="DEXQc_UvrD"/>
    <property type="match status" value="1"/>
</dbReference>
<evidence type="ECO:0000256" key="8">
    <source>
        <dbReference type="ARBA" id="ARBA00023235"/>
    </source>
</evidence>
<dbReference type="SUPFAM" id="SSF53098">
    <property type="entry name" value="Ribonuclease H-like"/>
    <property type="match status" value="1"/>
</dbReference>
<evidence type="ECO:0000256" key="7">
    <source>
        <dbReference type="ARBA" id="ARBA00023125"/>
    </source>
</evidence>
<dbReference type="InterPro" id="IPR013986">
    <property type="entry name" value="DExx_box_DNA_helicase_dom_sf"/>
</dbReference>
<dbReference type="SUPFAM" id="SSF52540">
    <property type="entry name" value="P-loop containing nucleoside triphosphate hydrolases"/>
    <property type="match status" value="1"/>
</dbReference>
<evidence type="ECO:0000256" key="10">
    <source>
        <dbReference type="ARBA" id="ARBA00034808"/>
    </source>
</evidence>
<dbReference type="CDD" id="cd06127">
    <property type="entry name" value="DEDDh"/>
    <property type="match status" value="1"/>
</dbReference>
<dbReference type="PROSITE" id="PS51217">
    <property type="entry name" value="UVRD_HELICASE_CTER"/>
    <property type="match status" value="1"/>
</dbReference>
<feature type="binding site" evidence="12">
    <location>
        <begin position="32"/>
        <end position="39"/>
    </location>
    <ligand>
        <name>ATP</name>
        <dbReference type="ChEBI" id="CHEBI:30616"/>
    </ligand>
</feature>
<dbReference type="Pfam" id="PF00580">
    <property type="entry name" value="UvrD-helicase"/>
    <property type="match status" value="1"/>
</dbReference>
<protein>
    <recommendedName>
        <fullName evidence="10">DNA 3'-5' helicase</fullName>
        <ecNumber evidence="10">5.6.2.4</ecNumber>
    </recommendedName>
</protein>
<evidence type="ECO:0000256" key="9">
    <source>
        <dbReference type="ARBA" id="ARBA00034617"/>
    </source>
</evidence>
<dbReference type="InterPro" id="IPR013520">
    <property type="entry name" value="Ribonucl_H"/>
</dbReference>
<reference evidence="15 18" key="2">
    <citation type="submission" date="2018-03" db="EMBL/GenBank/DDBJ databases">
        <title>The uncultured portion of the human microbiome is neutrally assembled.</title>
        <authorList>
            <person name="Jeraldo P."/>
            <person name="Boardman L."/>
            <person name="White B.A."/>
            <person name="Nelson H."/>
            <person name="Goldenfeld N."/>
            <person name="Chia N."/>
        </authorList>
    </citation>
    <scope>NUCLEOTIDE SEQUENCE [LARGE SCALE GENOMIC DNA]</scope>
    <source>
        <strain evidence="15">CIM:MAG 903</strain>
    </source>
</reference>
<dbReference type="Proteomes" id="UP000182135">
    <property type="component" value="Unassembled WGS sequence"/>
</dbReference>
<keyword evidence="5" id="KW-0540">Nuclease</keyword>
<evidence type="ECO:0000256" key="11">
    <source>
        <dbReference type="ARBA" id="ARBA00048988"/>
    </source>
</evidence>
<dbReference type="Gene3D" id="3.30.420.10">
    <property type="entry name" value="Ribonuclease H-like superfamily/Ribonuclease H"/>
    <property type="match status" value="1"/>
</dbReference>
<keyword evidence="8" id="KW-0413">Isomerase</keyword>
<comment type="catalytic activity">
    <reaction evidence="11">
        <text>ATP + H2O = ADP + phosphate + H(+)</text>
        <dbReference type="Rhea" id="RHEA:13065"/>
        <dbReference type="ChEBI" id="CHEBI:15377"/>
        <dbReference type="ChEBI" id="CHEBI:15378"/>
        <dbReference type="ChEBI" id="CHEBI:30616"/>
        <dbReference type="ChEBI" id="CHEBI:43474"/>
        <dbReference type="ChEBI" id="CHEBI:456216"/>
        <dbReference type="EC" id="5.6.2.4"/>
    </reaction>
</comment>
<keyword evidence="2 12" id="KW-0547">Nucleotide-binding</keyword>
<dbReference type="GO" id="GO:0000725">
    <property type="term" value="P:recombinational repair"/>
    <property type="evidence" value="ECO:0007669"/>
    <property type="project" value="TreeGrafter"/>
</dbReference>
<dbReference type="eggNOG" id="COG0210">
    <property type="taxonomic scope" value="Bacteria"/>
</dbReference>
<keyword evidence="3 12" id="KW-0378">Hydrolase</keyword>
<gene>
    <name evidence="15" type="ORF">DBY38_01460</name>
    <name evidence="16" type="ORF">SAMN04487885_1263</name>
</gene>
<keyword evidence="5" id="KW-0269">Exonuclease</keyword>
<evidence type="ECO:0000313" key="16">
    <source>
        <dbReference type="EMBL" id="SFG10532.1"/>
    </source>
</evidence>
<dbReference type="InterPro" id="IPR012337">
    <property type="entry name" value="RNaseH-like_sf"/>
</dbReference>
<dbReference type="FunFam" id="3.30.420.10:FF:000045">
    <property type="entry name" value="3'-5' exonuclease DinG"/>
    <property type="match status" value="1"/>
</dbReference>
<dbReference type="STRING" id="1529.SAMN04487885_1263"/>
<evidence type="ECO:0000313" key="15">
    <source>
        <dbReference type="EMBL" id="PWL55621.1"/>
    </source>
</evidence>
<organism evidence="16 17">
    <name type="scientific">Clostridium cadaveris</name>
    <dbReference type="NCBI Taxonomy" id="1529"/>
    <lineage>
        <taxon>Bacteria</taxon>
        <taxon>Bacillati</taxon>
        <taxon>Bacillota</taxon>
        <taxon>Clostridia</taxon>
        <taxon>Eubacteriales</taxon>
        <taxon>Clostridiaceae</taxon>
        <taxon>Clostridium</taxon>
    </lineage>
</organism>
<dbReference type="InterPro" id="IPR027417">
    <property type="entry name" value="P-loop_NTPase"/>
</dbReference>
<evidence type="ECO:0000256" key="4">
    <source>
        <dbReference type="ARBA" id="ARBA00022806"/>
    </source>
</evidence>
<dbReference type="InterPro" id="IPR000212">
    <property type="entry name" value="DNA_helicase_UvrD/REP"/>
</dbReference>